<name>Q9HRB4_HALSA</name>
<dbReference type="PIR" id="H84234">
    <property type="entry name" value="H84234"/>
</dbReference>
<evidence type="ECO:0000313" key="2">
    <source>
        <dbReference type="EMBL" id="AAG19244.1"/>
    </source>
</evidence>
<evidence type="ECO:0000313" key="3">
    <source>
        <dbReference type="EMBL" id="DAC77949.1"/>
    </source>
</evidence>
<feature type="region of interest" description="Disordered" evidence="1">
    <location>
        <begin position="1"/>
        <end position="20"/>
    </location>
</feature>
<keyword evidence="4" id="KW-1185">Reference proteome</keyword>
<protein>
    <submittedName>
        <fullName evidence="3">Spurious ORF</fullName>
    </submittedName>
</protein>
<reference evidence="3" key="4">
    <citation type="journal article" date="2019" name="Microbiol. Resour. Announc.">
        <title>The genome of the Halobacterium salinarum type strain is closely related to that of the laboratory strains NRC-1 and R1.</title>
        <authorList>
            <person name="Pfeiffer F."/>
            <person name="Marchfelder A."/>
            <person name="Habermann B.H."/>
            <person name="Dyall-Smith M."/>
        </authorList>
    </citation>
    <scope>NUCLEOTIDE SEQUENCE</scope>
    <source>
        <strain evidence="3">NRC-1</strain>
    </source>
</reference>
<organism evidence="2 4">
    <name type="scientific">Halobacterium salinarum (strain ATCC 700922 / JCM 11081 / NRC-1)</name>
    <name type="common">Halobacterium halobium</name>
    <dbReference type="NCBI Taxonomy" id="64091"/>
    <lineage>
        <taxon>Archaea</taxon>
        <taxon>Methanobacteriati</taxon>
        <taxon>Methanobacteriota</taxon>
        <taxon>Stenosarchaea group</taxon>
        <taxon>Halobacteria</taxon>
        <taxon>Halobacteriales</taxon>
        <taxon>Halobacteriaceae</taxon>
        <taxon>Halobacterium</taxon>
        <taxon>Halobacterium salinarum NRC-34001</taxon>
    </lineage>
</organism>
<reference evidence="2 4" key="1">
    <citation type="journal article" date="2000" name="Proc. Natl. Acad. Sci. U.S.A.">
        <title>Genome sequence of Halobacterium species NRC-1.</title>
        <authorList>
            <person name="Ng W.V."/>
            <person name="Kennedy S.P."/>
            <person name="Mahairas G.G."/>
            <person name="Berquist B."/>
            <person name="Pan M."/>
            <person name="Shukla H.D."/>
            <person name="Lasky S.R."/>
            <person name="Baliga N.S."/>
            <person name="Thorsson V."/>
            <person name="Sbrogna J."/>
            <person name="Swartzell S."/>
            <person name="Weir D."/>
            <person name="Hall J."/>
            <person name="Dahl T.A."/>
            <person name="Welti R."/>
            <person name="Goo Y.A."/>
            <person name="Leithauser B."/>
            <person name="Keller K."/>
            <person name="Cruz R."/>
            <person name="Danson M.J."/>
            <person name="Hough D.W."/>
            <person name="Maddocks D.G."/>
            <person name="Jablonski P.E."/>
            <person name="Krebs M.P."/>
            <person name="Angevine C.M."/>
            <person name="Dale H."/>
            <person name="Isenbarger T.A."/>
            <person name="Peck R.F."/>
            <person name="Pohlschroder M."/>
            <person name="Spudich J.L."/>
            <person name="Jung K.W."/>
            <person name="Alam M."/>
            <person name="Freitas T."/>
            <person name="Hou S."/>
            <person name="Daniels C.J."/>
            <person name="Dennis P.P."/>
            <person name="Omer A.D."/>
            <person name="Ebhardt H."/>
            <person name="Lowe T.M."/>
            <person name="Liang P."/>
            <person name="Riley M."/>
            <person name="Hood L."/>
            <person name="DasSarma S."/>
        </authorList>
    </citation>
    <scope>NUCLEOTIDE SEQUENCE [LARGE SCALE GENOMIC DNA]</scope>
    <source>
        <strain evidence="4">ATCC 700922 / JCM 11081 / NRC-1</strain>
        <strain evidence="2">NRC-1</strain>
    </source>
</reference>
<dbReference type="HOGENOM" id="CLU_2475923_0_0_2"/>
<reference evidence="3" key="3">
    <citation type="journal article" date="2015" name="Life">
        <title>A manual curation strategy to improve genome annotation: application to a set of haloarchael genomes.</title>
        <authorList>
            <person name="Pfeiffer F."/>
            <person name="Oesterhelt D."/>
        </authorList>
    </citation>
    <scope>NUCLEOTIDE SEQUENCE</scope>
    <source>
        <strain evidence="3">NRC-1</strain>
    </source>
</reference>
<accession>Q9HRB4</accession>
<dbReference type="EMBL" id="AE004437">
    <property type="protein sequence ID" value="AAG19244.1"/>
    <property type="molecule type" value="Genomic_DNA"/>
</dbReference>
<dbReference type="AlphaFoldDB" id="Q9HRB4"/>
<proteinExistence type="predicted"/>
<gene>
    <name evidence="2" type="ordered locus">VNG_0772H</name>
</gene>
<feature type="compositionally biased region" description="Polar residues" evidence="1">
    <location>
        <begin position="8"/>
        <end position="20"/>
    </location>
</feature>
<evidence type="ECO:0000313" key="4">
    <source>
        <dbReference type="Proteomes" id="UP000000554"/>
    </source>
</evidence>
<dbReference type="KEGG" id="hal:VNG_0772H"/>
<dbReference type="EMBL" id="BK010829">
    <property type="protein sequence ID" value="DAC77949.1"/>
    <property type="molecule type" value="Genomic_DNA"/>
</dbReference>
<evidence type="ECO:0000256" key="1">
    <source>
        <dbReference type="SAM" id="MobiDB-lite"/>
    </source>
</evidence>
<dbReference type="Proteomes" id="UP000000554">
    <property type="component" value="Chromosome"/>
</dbReference>
<dbReference type="PaxDb" id="64091-VNG_0772H"/>
<sequence>MWPVSAAVSKSWSGRSWTNPRKSWARKSASIVVETSAAASSTVYDSRAIRTTVWASMSGSRAASAHARSYARASAMASVSTLVASMK</sequence>
<reference evidence="3" key="2">
    <citation type="journal article" date="2008" name="Genomics">
        <title>Evolution in the laboratory: the genome of Halobacterium salinarum strain R1 compared to that of strain NRC-1.</title>
        <authorList>
            <person name="Pfeiffer F."/>
            <person name="Schuster S.C."/>
            <person name="Broicher A."/>
            <person name="Falb M."/>
            <person name="Palm P."/>
            <person name="Rodewald K."/>
            <person name="Ruepp A."/>
            <person name="Soppa J."/>
            <person name="Tittor J."/>
            <person name="Oesterhelt D."/>
        </authorList>
    </citation>
    <scope>NUCLEOTIDE SEQUENCE</scope>
    <source>
        <strain evidence="3">NRC-1</strain>
    </source>
</reference>